<dbReference type="EC" id="1.11.1.24" evidence="2"/>
<evidence type="ECO:0000313" key="15">
    <source>
        <dbReference type="Proteomes" id="UP000318288"/>
    </source>
</evidence>
<evidence type="ECO:0000256" key="10">
    <source>
        <dbReference type="ARBA" id="ARBA00042639"/>
    </source>
</evidence>
<dbReference type="InterPro" id="IPR050924">
    <property type="entry name" value="Peroxiredoxin_BCP/PrxQ"/>
</dbReference>
<evidence type="ECO:0000256" key="8">
    <source>
        <dbReference type="ARBA" id="ARBA00032824"/>
    </source>
</evidence>
<dbReference type="SUPFAM" id="SSF52833">
    <property type="entry name" value="Thioredoxin-like"/>
    <property type="match status" value="1"/>
</dbReference>
<proteinExistence type="inferred from homology"/>
<comment type="function">
    <text evidence="1">Thiol-specific peroxidase that catalyzes the reduction of hydrogen peroxide and organic hydroperoxides to water and alcohols, respectively. Plays a role in cell protection against oxidative stress by detoxifying peroxides and as sensor of hydrogen peroxide-mediated signaling events.</text>
</comment>
<keyword evidence="5 14" id="KW-0560">Oxidoreductase</keyword>
<dbReference type="Proteomes" id="UP000318288">
    <property type="component" value="Unassembled WGS sequence"/>
</dbReference>
<organism evidence="14 15">
    <name type="scientific">Rubripirellula tenax</name>
    <dbReference type="NCBI Taxonomy" id="2528015"/>
    <lineage>
        <taxon>Bacteria</taxon>
        <taxon>Pseudomonadati</taxon>
        <taxon>Planctomycetota</taxon>
        <taxon>Planctomycetia</taxon>
        <taxon>Pirellulales</taxon>
        <taxon>Pirellulaceae</taxon>
        <taxon>Rubripirellula</taxon>
    </lineage>
</organism>
<name>A0A5C6FB23_9BACT</name>
<dbReference type="EMBL" id="SJPW01000002">
    <property type="protein sequence ID" value="TWU58618.1"/>
    <property type="molecule type" value="Genomic_DNA"/>
</dbReference>
<feature type="signal peptide" evidence="12">
    <location>
        <begin position="1"/>
        <end position="22"/>
    </location>
</feature>
<protein>
    <recommendedName>
        <fullName evidence="2">thioredoxin-dependent peroxiredoxin</fullName>
        <ecNumber evidence="2">1.11.1.24</ecNumber>
    </recommendedName>
    <alternativeName>
        <fullName evidence="8">Thioredoxin peroxidase</fullName>
    </alternativeName>
    <alternativeName>
        <fullName evidence="10">Thioredoxin-dependent peroxiredoxin Bcp</fullName>
    </alternativeName>
</protein>
<evidence type="ECO:0000256" key="6">
    <source>
        <dbReference type="ARBA" id="ARBA00023157"/>
    </source>
</evidence>
<comment type="caution">
    <text evidence="14">The sequence shown here is derived from an EMBL/GenBank/DDBJ whole genome shotgun (WGS) entry which is preliminary data.</text>
</comment>
<dbReference type="PANTHER" id="PTHR42801">
    <property type="entry name" value="THIOREDOXIN-DEPENDENT PEROXIDE REDUCTASE"/>
    <property type="match status" value="1"/>
</dbReference>
<accession>A0A5C6FB23</accession>
<dbReference type="PROSITE" id="PS51352">
    <property type="entry name" value="THIOREDOXIN_2"/>
    <property type="match status" value="1"/>
</dbReference>
<evidence type="ECO:0000256" key="12">
    <source>
        <dbReference type="SAM" id="SignalP"/>
    </source>
</evidence>
<evidence type="ECO:0000313" key="14">
    <source>
        <dbReference type="EMBL" id="TWU58618.1"/>
    </source>
</evidence>
<evidence type="ECO:0000256" key="7">
    <source>
        <dbReference type="ARBA" id="ARBA00023284"/>
    </source>
</evidence>
<dbReference type="InterPro" id="IPR036249">
    <property type="entry name" value="Thioredoxin-like_sf"/>
</dbReference>
<evidence type="ECO:0000256" key="2">
    <source>
        <dbReference type="ARBA" id="ARBA00013017"/>
    </source>
</evidence>
<keyword evidence="15" id="KW-1185">Reference proteome</keyword>
<evidence type="ECO:0000256" key="3">
    <source>
        <dbReference type="ARBA" id="ARBA00022559"/>
    </source>
</evidence>
<dbReference type="Gene3D" id="3.40.30.10">
    <property type="entry name" value="Glutaredoxin"/>
    <property type="match status" value="1"/>
</dbReference>
<feature type="domain" description="Thioredoxin" evidence="13">
    <location>
        <begin position="70"/>
        <end position="240"/>
    </location>
</feature>
<keyword evidence="7" id="KW-0676">Redox-active center</keyword>
<evidence type="ECO:0000256" key="5">
    <source>
        <dbReference type="ARBA" id="ARBA00023002"/>
    </source>
</evidence>
<dbReference type="GO" id="GO:0008379">
    <property type="term" value="F:thioredoxin peroxidase activity"/>
    <property type="evidence" value="ECO:0007669"/>
    <property type="project" value="TreeGrafter"/>
</dbReference>
<dbReference type="GO" id="GO:0005737">
    <property type="term" value="C:cytoplasm"/>
    <property type="evidence" value="ECO:0007669"/>
    <property type="project" value="TreeGrafter"/>
</dbReference>
<evidence type="ECO:0000256" key="4">
    <source>
        <dbReference type="ARBA" id="ARBA00022862"/>
    </source>
</evidence>
<comment type="similarity">
    <text evidence="9">Belongs to the peroxiredoxin family. BCP/PrxQ subfamily.</text>
</comment>
<sequence precursor="true">MRHRQTLTALLFTFALASPAMCQDQTRPTLATQLDEVAAGAAKRFPAEVLSTFKDGIKNVKATGIEANAIQVGDLAIDAELTGWDGNTIKLSELWKSGPVVLMWYRGGWCPYCNLQLRAMQKELSAIEGAGARLVVLTPELPEKAKETAERNGLAMIALHDKDNELAKQYGIAFDLPPAIIPMYRDKLKLGSFNGNDKMELPLSATYVIDSSGKITYAFLDADYTKRAEPTEVMAAVKAL</sequence>
<evidence type="ECO:0000256" key="9">
    <source>
        <dbReference type="ARBA" id="ARBA00038489"/>
    </source>
</evidence>
<evidence type="ECO:0000259" key="13">
    <source>
        <dbReference type="PROSITE" id="PS51352"/>
    </source>
</evidence>
<dbReference type="InterPro" id="IPR013766">
    <property type="entry name" value="Thioredoxin_domain"/>
</dbReference>
<dbReference type="InterPro" id="IPR000866">
    <property type="entry name" value="AhpC/TSA"/>
</dbReference>
<evidence type="ECO:0000256" key="1">
    <source>
        <dbReference type="ARBA" id="ARBA00003330"/>
    </source>
</evidence>
<keyword evidence="3 14" id="KW-0575">Peroxidase</keyword>
<dbReference type="AlphaFoldDB" id="A0A5C6FB23"/>
<dbReference type="PANTHER" id="PTHR42801:SF7">
    <property type="entry name" value="SLL1159 PROTEIN"/>
    <property type="match status" value="1"/>
</dbReference>
<dbReference type="CDD" id="cd02970">
    <property type="entry name" value="PRX_like2"/>
    <property type="match status" value="1"/>
</dbReference>
<keyword evidence="12" id="KW-0732">Signal</keyword>
<gene>
    <name evidence="14" type="primary">bcp_1</name>
    <name evidence="14" type="ORF">Poly51_13970</name>
</gene>
<reference evidence="14 15" key="1">
    <citation type="submission" date="2019-02" db="EMBL/GenBank/DDBJ databases">
        <title>Deep-cultivation of Planctomycetes and their phenomic and genomic characterization uncovers novel biology.</title>
        <authorList>
            <person name="Wiegand S."/>
            <person name="Jogler M."/>
            <person name="Boedeker C."/>
            <person name="Pinto D."/>
            <person name="Vollmers J."/>
            <person name="Rivas-Marin E."/>
            <person name="Kohn T."/>
            <person name="Peeters S.H."/>
            <person name="Heuer A."/>
            <person name="Rast P."/>
            <person name="Oberbeckmann S."/>
            <person name="Bunk B."/>
            <person name="Jeske O."/>
            <person name="Meyerdierks A."/>
            <person name="Storesund J.E."/>
            <person name="Kallscheuer N."/>
            <person name="Luecker S."/>
            <person name="Lage O.M."/>
            <person name="Pohl T."/>
            <person name="Merkel B.J."/>
            <person name="Hornburger P."/>
            <person name="Mueller R.-W."/>
            <person name="Bruemmer F."/>
            <person name="Labrenz M."/>
            <person name="Spormann A.M."/>
            <person name="Op Den Camp H."/>
            <person name="Overmann J."/>
            <person name="Amann R."/>
            <person name="Jetten M.S.M."/>
            <person name="Mascher T."/>
            <person name="Medema M.H."/>
            <person name="Devos D.P."/>
            <person name="Kaster A.-K."/>
            <person name="Ovreas L."/>
            <person name="Rohde M."/>
            <person name="Galperin M.Y."/>
            <person name="Jogler C."/>
        </authorList>
    </citation>
    <scope>NUCLEOTIDE SEQUENCE [LARGE SCALE GENOMIC DNA]</scope>
    <source>
        <strain evidence="14 15">Poly51</strain>
    </source>
</reference>
<keyword evidence="4" id="KW-0049">Antioxidant</keyword>
<keyword evidence="6" id="KW-1015">Disulfide bond</keyword>
<feature type="chain" id="PRO_5022951288" description="thioredoxin-dependent peroxiredoxin" evidence="12">
    <location>
        <begin position="23"/>
        <end position="240"/>
    </location>
</feature>
<dbReference type="GO" id="GO:0034599">
    <property type="term" value="P:cellular response to oxidative stress"/>
    <property type="evidence" value="ECO:0007669"/>
    <property type="project" value="TreeGrafter"/>
</dbReference>
<evidence type="ECO:0000256" key="11">
    <source>
        <dbReference type="ARBA" id="ARBA00049091"/>
    </source>
</evidence>
<dbReference type="Pfam" id="PF00578">
    <property type="entry name" value="AhpC-TSA"/>
    <property type="match status" value="1"/>
</dbReference>
<comment type="catalytic activity">
    <reaction evidence="11">
        <text>a hydroperoxide + [thioredoxin]-dithiol = an alcohol + [thioredoxin]-disulfide + H2O</text>
        <dbReference type="Rhea" id="RHEA:62620"/>
        <dbReference type="Rhea" id="RHEA-COMP:10698"/>
        <dbReference type="Rhea" id="RHEA-COMP:10700"/>
        <dbReference type="ChEBI" id="CHEBI:15377"/>
        <dbReference type="ChEBI" id="CHEBI:29950"/>
        <dbReference type="ChEBI" id="CHEBI:30879"/>
        <dbReference type="ChEBI" id="CHEBI:35924"/>
        <dbReference type="ChEBI" id="CHEBI:50058"/>
        <dbReference type="EC" id="1.11.1.24"/>
    </reaction>
</comment>
<dbReference type="GO" id="GO:0045454">
    <property type="term" value="P:cell redox homeostasis"/>
    <property type="evidence" value="ECO:0007669"/>
    <property type="project" value="TreeGrafter"/>
</dbReference>